<dbReference type="EMBL" id="AE002161">
    <property type="protein sequence ID" value="AAF38545.1"/>
    <property type="molecule type" value="Genomic_DNA"/>
</dbReference>
<reference evidence="2 3" key="1">
    <citation type="journal article" date="2000" name="Nucleic Acids Res.">
        <title>Genome sequences of Chlamydia trachomatis MoPn and Chlamydia pneumoniae AR39.</title>
        <authorList>
            <person name="Read T.D."/>
            <person name="Brunham R.C."/>
            <person name="Shen C."/>
            <person name="Gill S.R."/>
            <person name="Heidelberg J.F."/>
            <person name="White O."/>
            <person name="Hickey E.K."/>
            <person name="Peterson J.D."/>
            <person name="Utterback T.R."/>
            <person name="Berry K.J."/>
            <person name="Bass S."/>
            <person name="Linher K.D."/>
            <person name="Weidman J.F."/>
            <person name="Khouri H.M."/>
            <person name="Craven B."/>
            <person name="Bowman C."/>
            <person name="Dodson R.J."/>
            <person name="Gwinn M.L."/>
            <person name="Nelson W.C."/>
            <person name="DeBoy R.T."/>
            <person name="Kolonay J.F."/>
            <person name="McClarty G."/>
            <person name="Salzberg S.L."/>
            <person name="Eisen J.A."/>
            <person name="Fraser C.M."/>
        </authorList>
    </citation>
    <scope>NUCLEOTIDE SEQUENCE [LARGE SCALE GENOMIC DNA]</scope>
    <source>
        <strain evidence="2 3">AR39</strain>
    </source>
</reference>
<feature type="compositionally biased region" description="Basic residues" evidence="1">
    <location>
        <begin position="1"/>
        <end position="10"/>
    </location>
</feature>
<organism evidence="2 3">
    <name type="scientific">Chlamydia pneumoniae</name>
    <name type="common">Chlamydophila pneumoniae</name>
    <dbReference type="NCBI Taxonomy" id="83558"/>
    <lineage>
        <taxon>Bacteria</taxon>
        <taxon>Pseudomonadati</taxon>
        <taxon>Chlamydiota</taxon>
        <taxon>Chlamydiia</taxon>
        <taxon>Chlamydiales</taxon>
        <taxon>Chlamydiaceae</taxon>
        <taxon>Chlamydia/Chlamydophila group</taxon>
        <taxon>Chlamydia</taxon>
    </lineage>
</organism>
<evidence type="ECO:0000256" key="1">
    <source>
        <dbReference type="SAM" id="MobiDB-lite"/>
    </source>
</evidence>
<sequence>MVSSKEKKRQILGDSLCSIPSTEHQKSKQKSIRSSFDSPMSSYHPRGRRGIFAETTSQDISLRNCSIHNTSKGKKERTSNVESLSGFFIFFLSLSHKLLAHSITRLL</sequence>
<dbReference type="KEGG" id="cpa:CP_0740"/>
<evidence type="ECO:0000313" key="2">
    <source>
        <dbReference type="EMBL" id="AAF38545.1"/>
    </source>
</evidence>
<dbReference type="PIR" id="H81544">
    <property type="entry name" value="H81544"/>
</dbReference>
<dbReference type="Proteomes" id="UP000000583">
    <property type="component" value="Chromosome"/>
</dbReference>
<feature type="region of interest" description="Disordered" evidence="1">
    <location>
        <begin position="1"/>
        <end position="49"/>
    </location>
</feature>
<feature type="compositionally biased region" description="Polar residues" evidence="1">
    <location>
        <begin position="32"/>
        <end position="41"/>
    </location>
</feature>
<name>Q9K1Z8_CHLPN</name>
<dbReference type="AlphaFoldDB" id="Q9K1Z8"/>
<protein>
    <submittedName>
        <fullName evidence="2">Uncharacterized protein</fullName>
    </submittedName>
</protein>
<accession>Q9K1Z8</accession>
<proteinExistence type="predicted"/>
<evidence type="ECO:0000313" key="3">
    <source>
        <dbReference type="Proteomes" id="UP000000583"/>
    </source>
</evidence>
<gene>
    <name evidence="2" type="ordered locus">CP_0740</name>
</gene>